<dbReference type="GO" id="GO:0005739">
    <property type="term" value="C:mitochondrion"/>
    <property type="evidence" value="ECO:0007669"/>
    <property type="project" value="UniProtKB-SubCell"/>
</dbReference>
<evidence type="ECO:0000313" key="6">
    <source>
        <dbReference type="Proteomes" id="UP000452235"/>
    </source>
</evidence>
<sequence>MLRQSIIRPLSTANRAVVSRSFSSFAPRMSEGDTGAPRSGGSAQGYVSPISPARLSPFLMVSIAANVHRIRRDAFTRREAAQENLYIHEKEMEKLEALRKKVNEQQKHLNELDQHLKDLQKEQGGEKN</sequence>
<organism evidence="5 6">
    <name type="scientific">Aspergillus terreus</name>
    <dbReference type="NCBI Taxonomy" id="33178"/>
    <lineage>
        <taxon>Eukaryota</taxon>
        <taxon>Fungi</taxon>
        <taxon>Dikarya</taxon>
        <taxon>Ascomycota</taxon>
        <taxon>Pezizomycotina</taxon>
        <taxon>Eurotiomycetes</taxon>
        <taxon>Eurotiomycetidae</taxon>
        <taxon>Eurotiales</taxon>
        <taxon>Aspergillaceae</taxon>
        <taxon>Aspergillus</taxon>
        <taxon>Aspergillus subgen. Circumdati</taxon>
    </lineage>
</organism>
<evidence type="ECO:0000313" key="5">
    <source>
        <dbReference type="EMBL" id="GFF20736.1"/>
    </source>
</evidence>
<dbReference type="Proteomes" id="UP000452235">
    <property type="component" value="Unassembled WGS sequence"/>
</dbReference>
<evidence type="ECO:0000256" key="1">
    <source>
        <dbReference type="ARBA" id="ARBA00004173"/>
    </source>
</evidence>
<dbReference type="InterPro" id="IPR007648">
    <property type="entry name" value="ATPase_inhibitor_mt"/>
</dbReference>
<protein>
    <recommendedName>
        <fullName evidence="4">ATPase inhibitor, mitochondrial</fullName>
    </recommendedName>
</protein>
<proteinExistence type="inferred from homology"/>
<comment type="caution">
    <text evidence="5">The sequence shown here is derived from an EMBL/GenBank/DDBJ whole genome shotgun (WGS) entry which is preliminary data.</text>
</comment>
<evidence type="ECO:0000256" key="2">
    <source>
        <dbReference type="ARBA" id="ARBA00010901"/>
    </source>
</evidence>
<dbReference type="VEuPathDB" id="FungiDB:ATEG_09561"/>
<dbReference type="GO" id="GO:0042030">
    <property type="term" value="F:ATPase inhibitor activity"/>
    <property type="evidence" value="ECO:0007669"/>
    <property type="project" value="InterPro"/>
</dbReference>
<comment type="subcellular location">
    <subcellularLocation>
        <location evidence="1">Mitochondrion</location>
    </subcellularLocation>
</comment>
<accession>A0A5M3ZFW4</accession>
<keyword evidence="3" id="KW-0496">Mitochondrion</keyword>
<comment type="function">
    <text evidence="4">Inhibits the enzyme activity of ATPase.</text>
</comment>
<dbReference type="EMBL" id="BLJY01000013">
    <property type="protein sequence ID" value="GFF20736.1"/>
    <property type="molecule type" value="Genomic_DNA"/>
</dbReference>
<dbReference type="Pfam" id="PF04568">
    <property type="entry name" value="IATP"/>
    <property type="match status" value="1"/>
</dbReference>
<comment type="similarity">
    <text evidence="2 4">Belongs to the ATPase inhibitor family.</text>
</comment>
<dbReference type="OrthoDB" id="5532350at2759"/>
<name>A0A5M3ZFW4_ASPTE</name>
<keyword evidence="6" id="KW-1185">Reference proteome</keyword>
<gene>
    <name evidence="5" type="ORF">ATEIFO6365_0013007000</name>
</gene>
<evidence type="ECO:0000256" key="4">
    <source>
        <dbReference type="RuleBase" id="RU368087"/>
    </source>
</evidence>
<dbReference type="Gene3D" id="1.20.5.500">
    <property type="entry name" value="Single helix bin"/>
    <property type="match status" value="1"/>
</dbReference>
<reference evidence="5 6" key="1">
    <citation type="submission" date="2020-01" db="EMBL/GenBank/DDBJ databases">
        <title>Aspergillus terreus IFO 6365 whole genome shotgun sequence.</title>
        <authorList>
            <person name="Kanamasa S."/>
            <person name="Takahashi H."/>
        </authorList>
    </citation>
    <scope>NUCLEOTIDE SEQUENCE [LARGE SCALE GENOMIC DNA]</scope>
    <source>
        <strain evidence="5 6">IFO 6365</strain>
    </source>
</reference>
<evidence type="ECO:0000256" key="3">
    <source>
        <dbReference type="ARBA" id="ARBA00023128"/>
    </source>
</evidence>
<dbReference type="AlphaFoldDB" id="A0A5M3ZFW4"/>